<dbReference type="PANTHER" id="PTHR22642:SF2">
    <property type="entry name" value="PROTEIN LONG AFTER FAR-RED 3"/>
    <property type="match status" value="1"/>
</dbReference>
<reference evidence="2 3" key="1">
    <citation type="submission" date="2024-05" db="EMBL/GenBank/DDBJ databases">
        <authorList>
            <person name="Park S."/>
        </authorList>
    </citation>
    <scope>NUCLEOTIDE SEQUENCE [LARGE SCALE GENOMIC DNA]</scope>
    <source>
        <strain evidence="2 3">DGU5</strain>
    </source>
</reference>
<evidence type="ECO:0000259" key="1">
    <source>
        <dbReference type="Pfam" id="PF07969"/>
    </source>
</evidence>
<comment type="caution">
    <text evidence="2">The sequence shown here is derived from an EMBL/GenBank/DDBJ whole genome shotgun (WGS) entry which is preliminary data.</text>
</comment>
<dbReference type="Gene3D" id="3.20.20.140">
    <property type="entry name" value="Metal-dependent hydrolases"/>
    <property type="match status" value="1"/>
</dbReference>
<dbReference type="EC" id="3.5.-.-" evidence="2"/>
<name>A0ABV0CV51_9SPHN</name>
<dbReference type="EMBL" id="JBDLBR010000002">
    <property type="protein sequence ID" value="MEN7536743.1"/>
    <property type="molecule type" value="Genomic_DNA"/>
</dbReference>
<dbReference type="GO" id="GO:0016787">
    <property type="term" value="F:hydrolase activity"/>
    <property type="evidence" value="ECO:0007669"/>
    <property type="project" value="UniProtKB-KW"/>
</dbReference>
<sequence>MASATLVAVPASAQFFPEEVDHGSAAEADLVLLNGEVYTPNGWMQAVAVDNGAIIATGSAEDVSDFIGASTETVDLQGAAVFPGLHDLHVHAIGGGLEQQSCTFRSGATPDEIRTSIAGCVADAEPGEWIRGGNWIAAVFEPGQQTREFLDAVAPDNPVILSDESHHSLWANSAAIEAAGVNAQTPDPESGIIDRDAAGRPTGVFRETATALVSAAMPPTSEEAMLEGLHYAADLMSSFGITSFTDAGLTKGSLAIMSEASASGLMKQRTRGCIRWAGSPPDARAQAEALIAMRPLYRTERFDPDCVKIVLDGVPTESHTAAMLDHYVGSGESGMTIVSDEILFPAVTEFDRQGLHVKFHAAGDSAVRQAIDAVAAARAANGFGGPAHDVGHNSFVSPEDIARVPQLAMAWEFSPYIWYPSPITRDIVAAVGEERMERWIPVADAIAAGGLAGPGSDWSVVPSINPWLAIETLVTRQEPGGSEDTLGEGQKISLEQAIAMFTSNAAQIMEHRQLVGSIEPGMMADLVVVERNPFKVPENEIHNTKVVMTFIEGEKVYDAASPPPSLSN</sequence>
<dbReference type="InterPro" id="IPR033932">
    <property type="entry name" value="YtcJ-like"/>
</dbReference>
<dbReference type="PANTHER" id="PTHR22642">
    <property type="entry name" value="IMIDAZOLONEPROPIONASE"/>
    <property type="match status" value="1"/>
</dbReference>
<evidence type="ECO:0000313" key="2">
    <source>
        <dbReference type="EMBL" id="MEN7536743.1"/>
    </source>
</evidence>
<organism evidence="2 3">
    <name type="scientific">Aurantiacibacter flavus</name>
    <dbReference type="NCBI Taxonomy" id="3145232"/>
    <lineage>
        <taxon>Bacteria</taxon>
        <taxon>Pseudomonadati</taxon>
        <taxon>Pseudomonadota</taxon>
        <taxon>Alphaproteobacteria</taxon>
        <taxon>Sphingomonadales</taxon>
        <taxon>Erythrobacteraceae</taxon>
        <taxon>Aurantiacibacter</taxon>
    </lineage>
</organism>
<proteinExistence type="predicted"/>
<accession>A0ABV0CV51</accession>
<dbReference type="SUPFAM" id="SSF51338">
    <property type="entry name" value="Composite domain of metallo-dependent hydrolases"/>
    <property type="match status" value="1"/>
</dbReference>
<dbReference type="Pfam" id="PF07969">
    <property type="entry name" value="Amidohydro_3"/>
    <property type="match status" value="1"/>
</dbReference>
<dbReference type="InterPro" id="IPR013108">
    <property type="entry name" value="Amidohydro_3"/>
</dbReference>
<gene>
    <name evidence="2" type="ORF">ABDJ38_06120</name>
</gene>
<dbReference type="CDD" id="cd01300">
    <property type="entry name" value="YtcJ_like"/>
    <property type="match status" value="1"/>
</dbReference>
<dbReference type="InterPro" id="IPR032466">
    <property type="entry name" value="Metal_Hydrolase"/>
</dbReference>
<keyword evidence="3" id="KW-1185">Reference proteome</keyword>
<protein>
    <submittedName>
        <fullName evidence="2">Amidohydrolase</fullName>
        <ecNumber evidence="2">3.5.-.-</ecNumber>
    </submittedName>
</protein>
<dbReference type="Gene3D" id="2.30.40.10">
    <property type="entry name" value="Urease, subunit C, domain 1"/>
    <property type="match status" value="1"/>
</dbReference>
<dbReference type="Proteomes" id="UP001484535">
    <property type="component" value="Unassembled WGS sequence"/>
</dbReference>
<dbReference type="SUPFAM" id="SSF51556">
    <property type="entry name" value="Metallo-dependent hydrolases"/>
    <property type="match status" value="1"/>
</dbReference>
<feature type="domain" description="Amidohydrolase 3" evidence="1">
    <location>
        <begin position="72"/>
        <end position="557"/>
    </location>
</feature>
<evidence type="ECO:0000313" key="3">
    <source>
        <dbReference type="Proteomes" id="UP001484535"/>
    </source>
</evidence>
<keyword evidence="2" id="KW-0378">Hydrolase</keyword>
<dbReference type="Gene3D" id="3.10.310.70">
    <property type="match status" value="1"/>
</dbReference>
<dbReference type="RefSeq" id="WP_346784196.1">
    <property type="nucleotide sequence ID" value="NZ_JBDLBR010000002.1"/>
</dbReference>
<dbReference type="InterPro" id="IPR011059">
    <property type="entry name" value="Metal-dep_hydrolase_composite"/>
</dbReference>